<dbReference type="Proteomes" id="UP001178507">
    <property type="component" value="Unassembled WGS sequence"/>
</dbReference>
<gene>
    <name evidence="1" type="ORF">EVOR1521_LOCUS8071</name>
</gene>
<protein>
    <submittedName>
        <fullName evidence="1">Uncharacterized protein</fullName>
    </submittedName>
</protein>
<reference evidence="1" key="1">
    <citation type="submission" date="2023-08" db="EMBL/GenBank/DDBJ databases">
        <authorList>
            <person name="Chen Y."/>
            <person name="Shah S."/>
            <person name="Dougan E. K."/>
            <person name="Thang M."/>
            <person name="Chan C."/>
        </authorList>
    </citation>
    <scope>NUCLEOTIDE SEQUENCE</scope>
</reference>
<sequence length="137" mass="14862">MCTVARYGVVRKFLETRLVKNWSLRYGAAGAACRTHGGEQGRVRGGRGCDQVRGAAEGPTKDYVFSQCIGTLNPPSFGAVLGAKRLRGETLCVLYSVRSTGPADRPAYEKCIGDEERVSEEVVYVNDYASISQAPPR</sequence>
<name>A0AA36I3C6_9DINO</name>
<dbReference type="AlphaFoldDB" id="A0AA36I3C6"/>
<dbReference type="EMBL" id="CAUJNA010000673">
    <property type="protein sequence ID" value="CAJ1380002.1"/>
    <property type="molecule type" value="Genomic_DNA"/>
</dbReference>
<accession>A0AA36I3C6</accession>
<evidence type="ECO:0000313" key="2">
    <source>
        <dbReference type="Proteomes" id="UP001178507"/>
    </source>
</evidence>
<evidence type="ECO:0000313" key="1">
    <source>
        <dbReference type="EMBL" id="CAJ1380002.1"/>
    </source>
</evidence>
<organism evidence="1 2">
    <name type="scientific">Effrenium voratum</name>
    <dbReference type="NCBI Taxonomy" id="2562239"/>
    <lineage>
        <taxon>Eukaryota</taxon>
        <taxon>Sar</taxon>
        <taxon>Alveolata</taxon>
        <taxon>Dinophyceae</taxon>
        <taxon>Suessiales</taxon>
        <taxon>Symbiodiniaceae</taxon>
        <taxon>Effrenium</taxon>
    </lineage>
</organism>
<keyword evidence="2" id="KW-1185">Reference proteome</keyword>
<proteinExistence type="predicted"/>
<comment type="caution">
    <text evidence="1">The sequence shown here is derived from an EMBL/GenBank/DDBJ whole genome shotgun (WGS) entry which is preliminary data.</text>
</comment>